<feature type="transmembrane region" description="Helical" evidence="8">
    <location>
        <begin position="164"/>
        <end position="184"/>
    </location>
</feature>
<dbReference type="InterPro" id="IPR018297">
    <property type="entry name" value="A/G_cyclase_CS"/>
</dbReference>
<keyword evidence="5 8" id="KW-0472">Membrane</keyword>
<proteinExistence type="inferred from homology"/>
<feature type="transmembrane region" description="Helical" evidence="8">
    <location>
        <begin position="131"/>
        <end position="148"/>
    </location>
</feature>
<protein>
    <submittedName>
        <fullName evidence="10">Adenylate/guanylate cyclase domain-containing protein</fullName>
        <ecNumber evidence="10">2.7.7.-</ecNumber>
    </submittedName>
</protein>
<feature type="transmembrane region" description="Helical" evidence="8">
    <location>
        <begin position="106"/>
        <end position="124"/>
    </location>
</feature>
<evidence type="ECO:0000256" key="2">
    <source>
        <dbReference type="ARBA" id="ARBA00022692"/>
    </source>
</evidence>
<evidence type="ECO:0000256" key="7">
    <source>
        <dbReference type="RuleBase" id="RU000405"/>
    </source>
</evidence>
<organism evidence="10 11">
    <name type="scientific">Sulfitobacter sediminis</name>
    <dbReference type="NCBI Taxonomy" id="3234186"/>
    <lineage>
        <taxon>Bacteria</taxon>
        <taxon>Pseudomonadati</taxon>
        <taxon>Pseudomonadota</taxon>
        <taxon>Alphaproteobacteria</taxon>
        <taxon>Rhodobacterales</taxon>
        <taxon>Roseobacteraceae</taxon>
        <taxon>Sulfitobacter</taxon>
    </lineage>
</organism>
<keyword evidence="3" id="KW-0547">Nucleotide-binding</keyword>
<dbReference type="EMBL" id="JBFNXX010000001">
    <property type="protein sequence ID" value="MEW9918288.1"/>
    <property type="molecule type" value="Genomic_DNA"/>
</dbReference>
<evidence type="ECO:0000256" key="1">
    <source>
        <dbReference type="ARBA" id="ARBA00004370"/>
    </source>
</evidence>
<comment type="subcellular location">
    <subcellularLocation>
        <location evidence="1">Membrane</location>
    </subcellularLocation>
</comment>
<keyword evidence="6 7" id="KW-0456">Lyase</keyword>
<keyword evidence="10" id="KW-0548">Nucleotidyltransferase</keyword>
<dbReference type="CDD" id="cd07302">
    <property type="entry name" value="CHD"/>
    <property type="match status" value="1"/>
</dbReference>
<reference evidence="10 11" key="1">
    <citation type="submission" date="2024-07" db="EMBL/GenBank/DDBJ databases">
        <title>Marimonas sp.nov., isolated from tidal-flat sediment.</title>
        <authorList>
            <person name="Jayan J.N."/>
            <person name="Lee S.S."/>
        </authorList>
    </citation>
    <scope>NUCLEOTIDE SEQUENCE [LARGE SCALE GENOMIC DNA]</scope>
    <source>
        <strain evidence="10 11">MJW-29</strain>
    </source>
</reference>
<gene>
    <name evidence="10" type="ORF">AB2B41_01620</name>
</gene>
<accession>A0ABV3RIA9</accession>
<dbReference type="RefSeq" id="WP_367875991.1">
    <property type="nucleotide sequence ID" value="NZ_JBFNXX010000001.1"/>
</dbReference>
<dbReference type="EC" id="2.7.7.-" evidence="10"/>
<feature type="domain" description="Guanylate cyclase" evidence="9">
    <location>
        <begin position="234"/>
        <end position="361"/>
    </location>
</feature>
<keyword evidence="10" id="KW-0808">Transferase</keyword>
<dbReference type="Gene3D" id="3.30.70.1230">
    <property type="entry name" value="Nucleotide cyclase"/>
    <property type="match status" value="1"/>
</dbReference>
<dbReference type="Proteomes" id="UP001556098">
    <property type="component" value="Unassembled WGS sequence"/>
</dbReference>
<dbReference type="InterPro" id="IPR048432">
    <property type="entry name" value="MASE7"/>
</dbReference>
<feature type="transmembrane region" description="Helical" evidence="8">
    <location>
        <begin position="81"/>
        <end position="100"/>
    </location>
</feature>
<name>A0ABV3RIA9_9RHOB</name>
<feature type="transmembrane region" description="Helical" evidence="8">
    <location>
        <begin position="46"/>
        <end position="69"/>
    </location>
</feature>
<sequence>MLGNLIDWFRRQTQIGLEGLPDNEVSGRYAYNVTCLLGAVFTVPFVIGYALAGAPLLAVTVSPLMLNFLLPRLIPLVGQSLALLIGGSVLISVFVVATFLTGASSGLYLFMFNGIVAVALLQSVTRPKESAVLVLVVIVAMAASRLLFPEPSGLLDVGEGFNRTVYVVTLIVLTSQIAAILFSLTAQVAQAEAALAAEHARSEALLQNLLPDEIATRLKDRPGEVIADGLPAVTLLFAHIVDFTPRSARMSPETLVGWLNRIFSAFDVLTAERGLEKIKTIGDAYMVAAGLPVARKDHAEIIADMALAMQAEVKRLSQELGEPIDLRIGIHSGPAIAGVIGTSKVFYDVWGDTVNTASRMESHGEPGRIQVTAATRALLADRYEFAPRGPVEIKGIGRIETFWLTGKR</sequence>
<evidence type="ECO:0000256" key="4">
    <source>
        <dbReference type="ARBA" id="ARBA00022989"/>
    </source>
</evidence>
<comment type="caution">
    <text evidence="10">The sequence shown here is derived from an EMBL/GenBank/DDBJ whole genome shotgun (WGS) entry which is preliminary data.</text>
</comment>
<keyword evidence="4 8" id="KW-1133">Transmembrane helix</keyword>
<dbReference type="PROSITE" id="PS00452">
    <property type="entry name" value="GUANYLATE_CYCLASE_1"/>
    <property type="match status" value="1"/>
</dbReference>
<dbReference type="PROSITE" id="PS50125">
    <property type="entry name" value="GUANYLATE_CYCLASE_2"/>
    <property type="match status" value="1"/>
</dbReference>
<dbReference type="SUPFAM" id="SSF55073">
    <property type="entry name" value="Nucleotide cyclase"/>
    <property type="match status" value="1"/>
</dbReference>
<evidence type="ECO:0000256" key="5">
    <source>
        <dbReference type="ARBA" id="ARBA00023136"/>
    </source>
</evidence>
<evidence type="ECO:0000256" key="8">
    <source>
        <dbReference type="SAM" id="Phobius"/>
    </source>
</evidence>
<evidence type="ECO:0000256" key="3">
    <source>
        <dbReference type="ARBA" id="ARBA00022741"/>
    </source>
</evidence>
<evidence type="ECO:0000313" key="10">
    <source>
        <dbReference type="EMBL" id="MEW9918288.1"/>
    </source>
</evidence>
<evidence type="ECO:0000259" key="9">
    <source>
        <dbReference type="PROSITE" id="PS50125"/>
    </source>
</evidence>
<keyword evidence="2 8" id="KW-0812">Transmembrane</keyword>
<dbReference type="SMART" id="SM00044">
    <property type="entry name" value="CYCc"/>
    <property type="match status" value="1"/>
</dbReference>
<comment type="similarity">
    <text evidence="7">Belongs to the adenylyl cyclase class-4/guanylyl cyclase family.</text>
</comment>
<dbReference type="GO" id="GO:0016779">
    <property type="term" value="F:nucleotidyltransferase activity"/>
    <property type="evidence" value="ECO:0007669"/>
    <property type="project" value="UniProtKB-KW"/>
</dbReference>
<dbReference type="InterPro" id="IPR050401">
    <property type="entry name" value="Cyclic_nucleotide_synthase"/>
</dbReference>
<dbReference type="PANTHER" id="PTHR11920:SF335">
    <property type="entry name" value="GUANYLATE CYCLASE"/>
    <property type="match status" value="1"/>
</dbReference>
<dbReference type="PANTHER" id="PTHR11920">
    <property type="entry name" value="GUANYLYL CYCLASE"/>
    <property type="match status" value="1"/>
</dbReference>
<dbReference type="InterPro" id="IPR001054">
    <property type="entry name" value="A/G_cyclase"/>
</dbReference>
<evidence type="ECO:0000313" key="11">
    <source>
        <dbReference type="Proteomes" id="UP001556098"/>
    </source>
</evidence>
<dbReference type="Pfam" id="PF20967">
    <property type="entry name" value="MASE7"/>
    <property type="match status" value="1"/>
</dbReference>
<evidence type="ECO:0000256" key="6">
    <source>
        <dbReference type="ARBA" id="ARBA00023239"/>
    </source>
</evidence>
<keyword evidence="11" id="KW-1185">Reference proteome</keyword>
<dbReference type="InterPro" id="IPR029787">
    <property type="entry name" value="Nucleotide_cyclase"/>
</dbReference>
<dbReference type="Pfam" id="PF00211">
    <property type="entry name" value="Guanylate_cyc"/>
    <property type="match status" value="1"/>
</dbReference>